<dbReference type="RefSeq" id="WP_191728683.1">
    <property type="nucleotide sequence ID" value="NZ_JACSQJ010000002.1"/>
</dbReference>
<keyword evidence="1" id="KW-0472">Membrane</keyword>
<dbReference type="Proteomes" id="UP000647183">
    <property type="component" value="Unassembled WGS sequence"/>
</dbReference>
<accession>A0ABR8UII1</accession>
<feature type="transmembrane region" description="Helical" evidence="1">
    <location>
        <begin position="70"/>
        <end position="90"/>
    </location>
</feature>
<comment type="caution">
    <text evidence="2">The sequence shown here is derived from an EMBL/GenBank/DDBJ whole genome shotgun (WGS) entry which is preliminary data.</text>
</comment>
<keyword evidence="1" id="KW-1133">Transmembrane helix</keyword>
<evidence type="ECO:0008006" key="4">
    <source>
        <dbReference type="Google" id="ProtNLM"/>
    </source>
</evidence>
<gene>
    <name evidence="2" type="ORF">H9645_05270</name>
</gene>
<evidence type="ECO:0000313" key="2">
    <source>
        <dbReference type="EMBL" id="MBD7987434.1"/>
    </source>
</evidence>
<sequence length="108" mass="11945">MRILISLIVGLLLSALVTGVVLTTDGAGGIWHQLRDIFIDPPLWLLRDALPALFPSFVIKPGSPYSGASFFLLFFVLFWWLVCSVLVFAIRRQPPNNALKPKPLRGSA</sequence>
<reference evidence="2 3" key="1">
    <citation type="submission" date="2020-08" db="EMBL/GenBank/DDBJ databases">
        <title>A Genomic Blueprint of the Chicken Gut Microbiome.</title>
        <authorList>
            <person name="Gilroy R."/>
            <person name="Ravi A."/>
            <person name="Getino M."/>
            <person name="Pursley I."/>
            <person name="Horton D.L."/>
            <person name="Alikhan N.-F."/>
            <person name="Baker D."/>
            <person name="Gharbi K."/>
            <person name="Hall N."/>
            <person name="Watson M."/>
            <person name="Adriaenssens E.M."/>
            <person name="Foster-Nyarko E."/>
            <person name="Jarju S."/>
            <person name="Secka A."/>
            <person name="Antonio M."/>
            <person name="Oren A."/>
            <person name="Chaudhuri R."/>
            <person name="La Ragione R.M."/>
            <person name="Hildebrand F."/>
            <person name="Pallen M.J."/>
        </authorList>
    </citation>
    <scope>NUCLEOTIDE SEQUENCE [LARGE SCALE GENOMIC DNA]</scope>
    <source>
        <strain evidence="2 3">Sa2BVA3</strain>
    </source>
</reference>
<keyword evidence="3" id="KW-1185">Reference proteome</keyword>
<name>A0ABR8UII1_9GAMM</name>
<organism evidence="2 3">
    <name type="scientific">Luteimonas colneyensis</name>
    <dbReference type="NCBI Taxonomy" id="2762230"/>
    <lineage>
        <taxon>Bacteria</taxon>
        <taxon>Pseudomonadati</taxon>
        <taxon>Pseudomonadota</taxon>
        <taxon>Gammaproteobacteria</taxon>
        <taxon>Lysobacterales</taxon>
        <taxon>Lysobacteraceae</taxon>
        <taxon>Luteimonas</taxon>
    </lineage>
</organism>
<evidence type="ECO:0000313" key="3">
    <source>
        <dbReference type="Proteomes" id="UP000647183"/>
    </source>
</evidence>
<protein>
    <recommendedName>
        <fullName evidence="4">YggT family protein</fullName>
    </recommendedName>
</protein>
<evidence type="ECO:0000256" key="1">
    <source>
        <dbReference type="SAM" id="Phobius"/>
    </source>
</evidence>
<dbReference type="EMBL" id="JACSQJ010000002">
    <property type="protein sequence ID" value="MBD7987434.1"/>
    <property type="molecule type" value="Genomic_DNA"/>
</dbReference>
<keyword evidence="1" id="KW-0812">Transmembrane</keyword>
<proteinExistence type="predicted"/>